<keyword evidence="2" id="KW-0605">Phycobilisome</keyword>
<dbReference type="EMBL" id="DS989852">
    <property type="protein sequence ID" value="EDX74568.1"/>
    <property type="molecule type" value="Genomic_DNA"/>
</dbReference>
<gene>
    <name evidence="5" type="ORF">MC7420_6046</name>
</gene>
<evidence type="ECO:0000256" key="1">
    <source>
        <dbReference type="ARBA" id="ARBA00022549"/>
    </source>
</evidence>
<evidence type="ECO:0000256" key="3">
    <source>
        <dbReference type="ARBA" id="ARBA00045876"/>
    </source>
</evidence>
<dbReference type="GO" id="GO:0016829">
    <property type="term" value="F:lyase activity"/>
    <property type="evidence" value="ECO:0007669"/>
    <property type="project" value="UniProtKB-KW"/>
</dbReference>
<dbReference type="Gene3D" id="1.25.10.10">
    <property type="entry name" value="Leucine-rich Repeat Variant"/>
    <property type="match status" value="4"/>
</dbReference>
<dbReference type="eggNOG" id="COG5635">
    <property type="taxonomic scope" value="Bacteria"/>
</dbReference>
<dbReference type="STRING" id="118168.MC7420_6046"/>
<dbReference type="GO" id="GO:0016491">
    <property type="term" value="F:oxidoreductase activity"/>
    <property type="evidence" value="ECO:0007669"/>
    <property type="project" value="TreeGrafter"/>
</dbReference>
<sequence length="1260" mass="139611">MVQDYSIEFTDYLRSICDLYKQWWKLDKLTDTIYEQQDASGNPRSPFQFNLTVQRLKPPPQEGNETPETLPILTGLRQYAANHVLLVGQPGSGKSTALIQFLVEQAKQALSHPQNPIPVLVQLRQFKPSETHHSGVLYLIQDFLEIHELLLEISDIKNLLRNRRLFLLLDGLNELPSNSARRDLKAFRQKYSHLPMIFTTRNLGEGWDLGIRDHLEIEPLNPLQIKQFIHYSMIGQNKQPLQQLSNHWRELGQTPFVMEMLSFLVQKTGHIPSSLAETLRQFTQLYERGYKEDAPISDESRRWWSRLLEKLAFEMMQEDNSTDFKLNISHRKVKSIFTEFLQGKVNYPDDLAIRCLDDLLKHHLIVRSQRFSASGTKVPTTNLVSSERFSASGTEVPTTNLVSSERFSASGTEVPTTNLVSSERFSASGTEVPTTNLVSSERFSASGTEVPTTNLVSSERFSASGTEVPTTNLVSNERFSASGTKVPTTNVEFSHQLIQEYYAAEYLLSWQKILELNDNQLKQDYLNYLKWTEPLALMLALVDNKAQAVRMVRLALEVDLRLGARFAGAVKPEFQEKTVGLVAQLTVTEALKTHLLGITRSEWAIEALIHNLSSEEYYIRWSAVNGLGKIGSESVIDALEPALTAQDKGIRWTVVKVLGTIGTEKAIAQLRQLAFDKYCSQYVVELLGDSGTESAIELLGEVLFSQDSSIHWCAVEALAKIGTESAINLLQKALLYGESDLSYNAVYALAKIDTKLAIEVLTQALEHEQESVRFRAALALVKKSNEAVIPVLCQILANFDDEIAYQAVNSLLSIGTEATIPGLHQALFHPNDSIPMRALEGLVDIGTAATIPALSDALRDRDLAGCLSQRITEVLKEIGTSDAIAVLKQALFSDNYCIHEYAAEALGTIGSEETIKILIEALSHPKHSVRCSVVNVLGNIGCKSAIPELIEALQDKESSVRSRAAKALETIADSEAVTALIQALHDEESFVRCRVAEALGIIGAPEAVSALVDVWQDQSVSVSSIVAEALGKIGTTEAIKALRQALLNDNKFIRWDAAKVLQEIGGSELLPDLSKMLAKTTCDRTPDILDVIYAIQDRYQFYNQSVAESPLSVPDQSGDPLIDSLETIIQILKTMSNNPTNNFKGATFNGITGTVTGNIVGDNIGSQNNYPAEQRQTLTEAAAEIQQLLAQLKNSNPTLTESERQSVVIEAINQEIKRNPTFKQRLQSALKAGGIEALKSLFPAVNIPIETIKGWMEAES</sequence>
<dbReference type="AlphaFoldDB" id="B4VU47"/>
<protein>
    <submittedName>
        <fullName evidence="5">PBS lyase HEAT-like repeat domain protein</fullName>
    </submittedName>
</protein>
<dbReference type="InterPro" id="IPR027417">
    <property type="entry name" value="P-loop_NTPase"/>
</dbReference>
<organism evidence="5 6">
    <name type="scientific">Coleofasciculus chthonoplastes PCC 7420</name>
    <dbReference type="NCBI Taxonomy" id="118168"/>
    <lineage>
        <taxon>Bacteria</taxon>
        <taxon>Bacillati</taxon>
        <taxon>Cyanobacteriota</taxon>
        <taxon>Cyanophyceae</taxon>
        <taxon>Coleofasciculales</taxon>
        <taxon>Coleofasciculaceae</taxon>
        <taxon>Coleofasciculus</taxon>
    </lineage>
</organism>
<dbReference type="RefSeq" id="WP_006101899.1">
    <property type="nucleotide sequence ID" value="NZ_DS989852.1"/>
</dbReference>
<dbReference type="InterPro" id="IPR004155">
    <property type="entry name" value="PBS_lyase_HEAT"/>
</dbReference>
<dbReference type="InterPro" id="IPR021133">
    <property type="entry name" value="HEAT_type_2"/>
</dbReference>
<evidence type="ECO:0000256" key="2">
    <source>
        <dbReference type="ARBA" id="ARBA00022738"/>
    </source>
</evidence>
<dbReference type="Gene3D" id="3.40.50.300">
    <property type="entry name" value="P-loop containing nucleotide triphosphate hydrolases"/>
    <property type="match status" value="1"/>
</dbReference>
<dbReference type="InterPro" id="IPR011989">
    <property type="entry name" value="ARM-like"/>
</dbReference>
<dbReference type="eggNOG" id="COG1413">
    <property type="taxonomic scope" value="Bacteria"/>
</dbReference>
<dbReference type="Proteomes" id="UP000003835">
    <property type="component" value="Unassembled WGS sequence"/>
</dbReference>
<dbReference type="Pfam" id="PF13646">
    <property type="entry name" value="HEAT_2"/>
    <property type="match status" value="5"/>
</dbReference>
<dbReference type="Pfam" id="PF03130">
    <property type="entry name" value="HEAT_PBS"/>
    <property type="match status" value="1"/>
</dbReference>
<accession>B4VU47</accession>
<dbReference type="OrthoDB" id="462757at2"/>
<dbReference type="SUPFAM" id="SSF52540">
    <property type="entry name" value="P-loop containing nucleoside triphosphate hydrolases"/>
    <property type="match status" value="1"/>
</dbReference>
<comment type="function">
    <text evidence="3">Catalyzes the hydroxylation of the N(6)-(4-aminobutyl)-L-lysine intermediate produced by deoxyhypusine synthase/DHPS on a critical lysine of the eukaryotic translation initiation factor 5A/eIF-5A. This is the second step of the post-translational modification of that lysine into an unusual amino acid residue named hypusine. Hypusination is unique to mature eIF-5A factor and is essential for its function.</text>
</comment>
<dbReference type="Pfam" id="PF05729">
    <property type="entry name" value="NACHT"/>
    <property type="match status" value="1"/>
</dbReference>
<dbReference type="PANTHER" id="PTHR12697:SF5">
    <property type="entry name" value="DEOXYHYPUSINE HYDROXYLASE"/>
    <property type="match status" value="1"/>
</dbReference>
<dbReference type="InterPro" id="IPR016024">
    <property type="entry name" value="ARM-type_fold"/>
</dbReference>
<dbReference type="SUPFAM" id="SSF48371">
    <property type="entry name" value="ARM repeat"/>
    <property type="match status" value="2"/>
</dbReference>
<evidence type="ECO:0000313" key="5">
    <source>
        <dbReference type="EMBL" id="EDX74568.1"/>
    </source>
</evidence>
<dbReference type="SMART" id="SM00567">
    <property type="entry name" value="EZ_HEAT"/>
    <property type="match status" value="14"/>
</dbReference>
<dbReference type="PROSITE" id="PS50077">
    <property type="entry name" value="HEAT_REPEAT"/>
    <property type="match status" value="1"/>
</dbReference>
<dbReference type="PANTHER" id="PTHR12697">
    <property type="entry name" value="PBS LYASE HEAT-LIKE PROTEIN"/>
    <property type="match status" value="1"/>
</dbReference>
<keyword evidence="6" id="KW-1185">Reference proteome</keyword>
<dbReference type="InterPro" id="IPR007111">
    <property type="entry name" value="NACHT_NTPase"/>
</dbReference>
<keyword evidence="1" id="KW-0042">Antenna complex</keyword>
<evidence type="ECO:0000313" key="6">
    <source>
        <dbReference type="Proteomes" id="UP000003835"/>
    </source>
</evidence>
<name>B4VU47_9CYAN</name>
<reference evidence="5 6" key="1">
    <citation type="submission" date="2008-07" db="EMBL/GenBank/DDBJ databases">
        <authorList>
            <person name="Tandeau de Marsac N."/>
            <person name="Ferriera S."/>
            <person name="Johnson J."/>
            <person name="Kravitz S."/>
            <person name="Beeson K."/>
            <person name="Sutton G."/>
            <person name="Rogers Y.-H."/>
            <person name="Friedman R."/>
            <person name="Frazier M."/>
            <person name="Venter J.C."/>
        </authorList>
    </citation>
    <scope>NUCLEOTIDE SEQUENCE [LARGE SCALE GENOMIC DNA]</scope>
    <source>
        <strain evidence="5 6">PCC 7420</strain>
    </source>
</reference>
<dbReference type="PROSITE" id="PS50837">
    <property type="entry name" value="NACHT"/>
    <property type="match status" value="1"/>
</dbReference>
<keyword evidence="5" id="KW-0456">Lyase</keyword>
<dbReference type="HOGENOM" id="CLU_006381_1_0_3"/>
<feature type="domain" description="NACHT" evidence="4">
    <location>
        <begin position="82"/>
        <end position="178"/>
    </location>
</feature>
<evidence type="ECO:0000259" key="4">
    <source>
        <dbReference type="PROSITE" id="PS50837"/>
    </source>
</evidence>
<dbReference type="GO" id="GO:0030089">
    <property type="term" value="C:phycobilisome"/>
    <property type="evidence" value="ECO:0007669"/>
    <property type="project" value="UniProtKB-KW"/>
</dbReference>
<proteinExistence type="predicted"/>